<dbReference type="InterPro" id="IPR029044">
    <property type="entry name" value="Nucleotide-diphossugar_trans"/>
</dbReference>
<dbReference type="OrthoDB" id="1259853at2"/>
<dbReference type="Proteomes" id="UP000270342">
    <property type="component" value="Unassembled WGS sequence"/>
</dbReference>
<protein>
    <recommendedName>
        <fullName evidence="3">Capsular biosynthesis protein</fullName>
    </recommendedName>
</protein>
<sequence length="238" mass="27307">MDHSRALHEFDGFKSRTIFCLWTGDEVMSPNRIQALWTIYNNTACPIAMINRHSVEDWIRQDHPLHPAYPYLSSVHKSDYLRCYLMHHYGGGYTDIKITSKKWWGFFEALEASDKPVLGYAELPHGIPHVQGELGDRIRGAHAELIGLCAFIFKRQSALTAEWLRQTEALLDRKFEALQRHPACHPLDQTGVLLPDGTPSPYPLRWAELLGEIFHPLVYAHRAALLQAPIEPHFGSYR</sequence>
<evidence type="ECO:0008006" key="3">
    <source>
        <dbReference type="Google" id="ProtNLM"/>
    </source>
</evidence>
<dbReference type="AlphaFoldDB" id="A0A494Y8J4"/>
<dbReference type="EMBL" id="RBZU01000001">
    <property type="protein sequence ID" value="RKP58455.1"/>
    <property type="molecule type" value="Genomic_DNA"/>
</dbReference>
<evidence type="ECO:0000313" key="2">
    <source>
        <dbReference type="Proteomes" id="UP000270342"/>
    </source>
</evidence>
<evidence type="ECO:0000313" key="1">
    <source>
        <dbReference type="EMBL" id="RKP58455.1"/>
    </source>
</evidence>
<accession>A0A494Y8J4</accession>
<keyword evidence="2" id="KW-1185">Reference proteome</keyword>
<dbReference type="SUPFAM" id="SSF53448">
    <property type="entry name" value="Nucleotide-diphospho-sugar transferases"/>
    <property type="match status" value="1"/>
</dbReference>
<name>A0A494Y8J4_9BURK</name>
<reference evidence="1 2" key="1">
    <citation type="submission" date="2018-10" db="EMBL/GenBank/DDBJ databases">
        <title>Robbsia sp. DHC34, isolated from soil.</title>
        <authorList>
            <person name="Gao Z.-H."/>
            <person name="Qiu L.-H."/>
        </authorList>
    </citation>
    <scope>NUCLEOTIDE SEQUENCE [LARGE SCALE GENOMIC DNA]</scope>
    <source>
        <strain evidence="1 2">DHC34</strain>
    </source>
</reference>
<proteinExistence type="predicted"/>
<organism evidence="1 2">
    <name type="scientific">Pararobbsia silviterrae</name>
    <dbReference type="NCBI Taxonomy" id="1792498"/>
    <lineage>
        <taxon>Bacteria</taxon>
        <taxon>Pseudomonadati</taxon>
        <taxon>Pseudomonadota</taxon>
        <taxon>Betaproteobacteria</taxon>
        <taxon>Burkholderiales</taxon>
        <taxon>Burkholderiaceae</taxon>
        <taxon>Pararobbsia</taxon>
    </lineage>
</organism>
<comment type="caution">
    <text evidence="1">The sequence shown here is derived from an EMBL/GenBank/DDBJ whole genome shotgun (WGS) entry which is preliminary data.</text>
</comment>
<dbReference type="RefSeq" id="WP_121082036.1">
    <property type="nucleotide sequence ID" value="NZ_RBZU01000001.1"/>
</dbReference>
<dbReference type="Gene3D" id="3.90.550.20">
    <property type="match status" value="1"/>
</dbReference>
<gene>
    <name evidence="1" type="ORF">D7S86_00355</name>
</gene>